<feature type="compositionally biased region" description="Polar residues" evidence="1">
    <location>
        <begin position="95"/>
        <end position="109"/>
    </location>
</feature>
<feature type="compositionally biased region" description="Basic residues" evidence="1">
    <location>
        <begin position="1"/>
        <end position="17"/>
    </location>
</feature>
<protein>
    <submittedName>
        <fullName evidence="3">Uncharacterized protein</fullName>
    </submittedName>
</protein>
<dbReference type="Proteomes" id="UP000095287">
    <property type="component" value="Unplaced"/>
</dbReference>
<proteinExistence type="predicted"/>
<keyword evidence="2" id="KW-1185">Reference proteome</keyword>
<accession>A0A1I7YI23</accession>
<organism evidence="2 3">
    <name type="scientific">Steinernema glaseri</name>
    <dbReference type="NCBI Taxonomy" id="37863"/>
    <lineage>
        <taxon>Eukaryota</taxon>
        <taxon>Metazoa</taxon>
        <taxon>Ecdysozoa</taxon>
        <taxon>Nematoda</taxon>
        <taxon>Chromadorea</taxon>
        <taxon>Rhabditida</taxon>
        <taxon>Tylenchina</taxon>
        <taxon>Panagrolaimomorpha</taxon>
        <taxon>Strongyloidoidea</taxon>
        <taxon>Steinernematidae</taxon>
        <taxon>Steinernema</taxon>
    </lineage>
</organism>
<evidence type="ECO:0000313" key="2">
    <source>
        <dbReference type="Proteomes" id="UP000095287"/>
    </source>
</evidence>
<dbReference type="AlphaFoldDB" id="A0A1I7YI23"/>
<evidence type="ECO:0000256" key="1">
    <source>
        <dbReference type="SAM" id="MobiDB-lite"/>
    </source>
</evidence>
<feature type="region of interest" description="Disordered" evidence="1">
    <location>
        <begin position="1"/>
        <end position="109"/>
    </location>
</feature>
<name>A0A1I7YI23_9BILA</name>
<reference evidence="3" key="1">
    <citation type="submission" date="2016-11" db="UniProtKB">
        <authorList>
            <consortium name="WormBaseParasite"/>
        </authorList>
    </citation>
    <scope>IDENTIFICATION</scope>
</reference>
<sequence length="122" mass="12981">MAPQKRGRKTPLKKNKAPAKSLRVGDTGPSSRPRRSCATMTDMDGDKERKSGSPSDVTARAPDASGVTNGPPSEKRGNMHAAGATRAQAVDHTDTVQNSPKYEAPSTRTRSNVKLALIRVVT</sequence>
<dbReference type="WBParaSite" id="L893_g16552.t1">
    <property type="protein sequence ID" value="L893_g16552.t1"/>
    <property type="gene ID" value="L893_g16552"/>
</dbReference>
<evidence type="ECO:0000313" key="3">
    <source>
        <dbReference type="WBParaSite" id="L893_g16552.t1"/>
    </source>
</evidence>